<dbReference type="Gene3D" id="3.90.1470.20">
    <property type="match status" value="1"/>
</dbReference>
<evidence type="ECO:0000313" key="6">
    <source>
        <dbReference type="Proteomes" id="UP000626244"/>
    </source>
</evidence>
<evidence type="ECO:0000313" key="5">
    <source>
        <dbReference type="EMBL" id="GGI13803.1"/>
    </source>
</evidence>
<dbReference type="UniPathway" id="UPA00904">
    <property type="reaction ID" value="UER00877"/>
</dbReference>
<dbReference type="InterPro" id="IPR006384">
    <property type="entry name" value="HAD_hydro_PyrdxlP_Pase-like"/>
</dbReference>
<comment type="function">
    <text evidence="4">Dephosphorylates 2-hydroxy-3-keto-5-methylthiopentenyl-1-phosphate (HK-MTPenyl-1-P) yielding 1,2-dihydroxy-3-keto-5-methylthiopentene (DHK-MTPene).</text>
</comment>
<sequence length="217" mass="24406">MAIKIFCDFDGTITEGDNIVTLIKQFASPSAKVLTSDVLSGKISIREGVEKMFSTIPSSKKEEMTKFVTESTKIRDGFQDFIQFVKQSDYDLKVVSGGLDFFVHPILADYLPSSDVLCNRTDFSSENVIIHWDHSCDEHCSNDCGMCKPSVMRKFSSSDDFIIVIGDSITDLQIAKEANLIFARDFLIEKCEELSLPYIPFTNFHDIQTALNKEVLV</sequence>
<dbReference type="NCBIfam" id="TIGR01489">
    <property type="entry name" value="DKMTPPase-SF"/>
    <property type="match status" value="1"/>
</dbReference>
<dbReference type="PANTHER" id="PTHR28181">
    <property type="entry name" value="UPF0655 PROTEIN YCR015C"/>
    <property type="match status" value="1"/>
</dbReference>
<dbReference type="PANTHER" id="PTHR28181:SF2">
    <property type="entry name" value="PHOSPHORIC MONOESTER HYDROLASE"/>
    <property type="match status" value="1"/>
</dbReference>
<protein>
    <recommendedName>
        <fullName evidence="4">2-hydroxy-3-keto-5-methylthiopentenyl-1-phosphate phosphatase</fullName>
        <shortName evidence="4">HK-MTPenyl-1-P phosphatase</shortName>
        <ecNumber evidence="4">3.1.3.87</ecNumber>
    </recommendedName>
</protein>
<dbReference type="NCBIfam" id="TIGR01488">
    <property type="entry name" value="HAD-SF-IB"/>
    <property type="match status" value="1"/>
</dbReference>
<evidence type="ECO:0000256" key="1">
    <source>
        <dbReference type="ARBA" id="ARBA00022605"/>
    </source>
</evidence>
<organism evidence="5 6">
    <name type="scientific">Gottfriedia solisilvae</name>
    <dbReference type="NCBI Taxonomy" id="1516104"/>
    <lineage>
        <taxon>Bacteria</taxon>
        <taxon>Bacillati</taxon>
        <taxon>Bacillota</taxon>
        <taxon>Bacilli</taxon>
        <taxon>Bacillales</taxon>
        <taxon>Bacillaceae</taxon>
        <taxon>Gottfriedia</taxon>
    </lineage>
</organism>
<name>A0A8J3ANZ8_9BACI</name>
<dbReference type="InterPro" id="IPR017718">
    <property type="entry name" value="HAD-SF_hydro_IB_MtnX"/>
</dbReference>
<keyword evidence="1 4" id="KW-0028">Amino-acid biosynthesis</keyword>
<dbReference type="Proteomes" id="UP000626244">
    <property type="component" value="Unassembled WGS sequence"/>
</dbReference>
<proteinExistence type="inferred from homology"/>
<dbReference type="Pfam" id="PF12710">
    <property type="entry name" value="HAD"/>
    <property type="match status" value="1"/>
</dbReference>
<evidence type="ECO:0000256" key="3">
    <source>
        <dbReference type="ARBA" id="ARBA00023167"/>
    </source>
</evidence>
<dbReference type="OrthoDB" id="9804940at2"/>
<dbReference type="InterPro" id="IPR023214">
    <property type="entry name" value="HAD_sf"/>
</dbReference>
<dbReference type="InterPro" id="IPR036412">
    <property type="entry name" value="HAD-like_sf"/>
</dbReference>
<accession>A0A8J3ANZ8</accession>
<evidence type="ECO:0000256" key="2">
    <source>
        <dbReference type="ARBA" id="ARBA00022801"/>
    </source>
</evidence>
<keyword evidence="3 4" id="KW-0486">Methionine biosynthesis</keyword>
<reference evidence="6" key="1">
    <citation type="journal article" date="2019" name="Int. J. Syst. Evol. Microbiol.">
        <title>The Global Catalogue of Microorganisms (GCM) 10K type strain sequencing project: providing services to taxonomists for standard genome sequencing and annotation.</title>
        <authorList>
            <consortium name="The Broad Institute Genomics Platform"/>
            <consortium name="The Broad Institute Genome Sequencing Center for Infectious Disease"/>
            <person name="Wu L."/>
            <person name="Ma J."/>
        </authorList>
    </citation>
    <scope>NUCLEOTIDE SEQUENCE [LARGE SCALE GENOMIC DNA]</scope>
    <source>
        <strain evidence="6">CGMCC 1.14993</strain>
    </source>
</reference>
<dbReference type="GO" id="GO:0019509">
    <property type="term" value="P:L-methionine salvage from methylthioadenosine"/>
    <property type="evidence" value="ECO:0007669"/>
    <property type="project" value="UniProtKB-UniRule"/>
</dbReference>
<dbReference type="EMBL" id="BMHB01000001">
    <property type="protein sequence ID" value="GGI13803.1"/>
    <property type="molecule type" value="Genomic_DNA"/>
</dbReference>
<dbReference type="NCBIfam" id="NF007103">
    <property type="entry name" value="PRK09552.1"/>
    <property type="match status" value="1"/>
</dbReference>
<gene>
    <name evidence="4 5" type="primary">mtnX</name>
    <name evidence="5" type="ORF">GCM10007380_19740</name>
</gene>
<dbReference type="AlphaFoldDB" id="A0A8J3ANZ8"/>
<comment type="caution">
    <text evidence="5">The sequence shown here is derived from an EMBL/GenBank/DDBJ whole genome shotgun (WGS) entry which is preliminary data.</text>
</comment>
<evidence type="ECO:0000256" key="4">
    <source>
        <dbReference type="HAMAP-Rule" id="MF_01680"/>
    </source>
</evidence>
<keyword evidence="2 4" id="KW-0378">Hydrolase</keyword>
<dbReference type="InterPro" id="IPR050849">
    <property type="entry name" value="HAD-like_hydrolase_phosphatase"/>
</dbReference>
<dbReference type="Gene3D" id="3.40.50.1000">
    <property type="entry name" value="HAD superfamily/HAD-like"/>
    <property type="match status" value="1"/>
</dbReference>
<dbReference type="RefSeq" id="WP_087998345.1">
    <property type="nucleotide sequence ID" value="NZ_BMHB01000001.1"/>
</dbReference>
<comment type="pathway">
    <text evidence="4">Amino-acid biosynthesis; L-methionine biosynthesis via salvage pathway; L-methionine from S-methyl-5-thio-alpha-D-ribose 1-phosphate: step 4/6.</text>
</comment>
<comment type="catalytic activity">
    <reaction evidence="4">
        <text>2-hydroxy-5-methylsulfanyl-3-oxopent-1-enyl phosphate + H2O = 1,2-dihydroxy-5-(methylsulfanyl)pent-1-en-3-one + phosphate</text>
        <dbReference type="Rhea" id="RHEA:14481"/>
        <dbReference type="ChEBI" id="CHEBI:15377"/>
        <dbReference type="ChEBI" id="CHEBI:43474"/>
        <dbReference type="ChEBI" id="CHEBI:49252"/>
        <dbReference type="ChEBI" id="CHEBI:59505"/>
        <dbReference type="EC" id="3.1.3.87"/>
    </reaction>
</comment>
<dbReference type="HAMAP" id="MF_01680">
    <property type="entry name" value="Salvage_MtnX"/>
    <property type="match status" value="1"/>
</dbReference>
<dbReference type="SUPFAM" id="SSF56784">
    <property type="entry name" value="HAD-like"/>
    <property type="match status" value="1"/>
</dbReference>
<dbReference type="GO" id="GO:0043716">
    <property type="term" value="F:2-hydroxy-3-keto-5-methylthiopentenyl-1-phosphate phosphatase activity"/>
    <property type="evidence" value="ECO:0007669"/>
    <property type="project" value="UniProtKB-UniRule"/>
</dbReference>
<comment type="similarity">
    <text evidence="4">Belongs to the HAD-like hydrolase superfamily. MtnX family.</text>
</comment>
<dbReference type="EC" id="3.1.3.87" evidence="4"/>
<keyword evidence="6" id="KW-1185">Reference proteome</keyword>